<feature type="region of interest" description="Disordered" evidence="1">
    <location>
        <begin position="1"/>
        <end position="27"/>
    </location>
</feature>
<evidence type="ECO:0000313" key="2">
    <source>
        <dbReference type="EMBL" id="PKI31967.1"/>
    </source>
</evidence>
<organism evidence="2 3">
    <name type="scientific">Punica granatum</name>
    <name type="common">Pomegranate</name>
    <dbReference type="NCBI Taxonomy" id="22663"/>
    <lineage>
        <taxon>Eukaryota</taxon>
        <taxon>Viridiplantae</taxon>
        <taxon>Streptophyta</taxon>
        <taxon>Embryophyta</taxon>
        <taxon>Tracheophyta</taxon>
        <taxon>Spermatophyta</taxon>
        <taxon>Magnoliopsida</taxon>
        <taxon>eudicotyledons</taxon>
        <taxon>Gunneridae</taxon>
        <taxon>Pentapetalae</taxon>
        <taxon>rosids</taxon>
        <taxon>malvids</taxon>
        <taxon>Myrtales</taxon>
        <taxon>Lythraceae</taxon>
        <taxon>Punica</taxon>
    </lineage>
</organism>
<proteinExistence type="predicted"/>
<dbReference type="AlphaFoldDB" id="A0A2I0HJR6"/>
<gene>
    <name evidence="2" type="ORF">CRG98_047642</name>
</gene>
<evidence type="ECO:0000313" key="3">
    <source>
        <dbReference type="Proteomes" id="UP000233551"/>
    </source>
</evidence>
<reference evidence="2 3" key="1">
    <citation type="submission" date="2017-11" db="EMBL/GenBank/DDBJ databases">
        <title>De-novo sequencing of pomegranate (Punica granatum L.) genome.</title>
        <authorList>
            <person name="Akparov Z."/>
            <person name="Amiraslanov A."/>
            <person name="Hajiyeva S."/>
            <person name="Abbasov M."/>
            <person name="Kaur K."/>
            <person name="Hamwieh A."/>
            <person name="Solovyev V."/>
            <person name="Salamov A."/>
            <person name="Braich B."/>
            <person name="Kosarev P."/>
            <person name="Mahmoud A."/>
            <person name="Hajiyev E."/>
            <person name="Babayeva S."/>
            <person name="Izzatullayeva V."/>
            <person name="Mammadov A."/>
            <person name="Mammadov A."/>
            <person name="Sharifova S."/>
            <person name="Ojaghi J."/>
            <person name="Eynullazada K."/>
            <person name="Bayramov B."/>
            <person name="Abdulazimova A."/>
            <person name="Shahmuradov I."/>
        </authorList>
    </citation>
    <scope>NUCLEOTIDE SEQUENCE [LARGE SCALE GENOMIC DNA]</scope>
    <source>
        <strain evidence="3">cv. AG2017</strain>
        <tissue evidence="2">Leaf</tissue>
    </source>
</reference>
<sequence length="77" mass="7857">MEYVDTVLKGKSKGNEGSGPPVGVPDLFTAGAANRRLRPPPSRSLASSWVSATFVEGMGSSIGSPTSIVLGDQVGHS</sequence>
<protein>
    <submittedName>
        <fullName evidence="2">Uncharacterized protein</fullName>
    </submittedName>
</protein>
<comment type="caution">
    <text evidence="2">The sequence shown here is derived from an EMBL/GenBank/DDBJ whole genome shotgun (WGS) entry which is preliminary data.</text>
</comment>
<accession>A0A2I0HJR6</accession>
<dbReference type="Proteomes" id="UP000233551">
    <property type="component" value="Unassembled WGS sequence"/>
</dbReference>
<name>A0A2I0HJR6_PUNGR</name>
<keyword evidence="3" id="KW-1185">Reference proteome</keyword>
<evidence type="ECO:0000256" key="1">
    <source>
        <dbReference type="SAM" id="MobiDB-lite"/>
    </source>
</evidence>
<dbReference type="EMBL" id="PGOL01008193">
    <property type="protein sequence ID" value="PKI31967.1"/>
    <property type="molecule type" value="Genomic_DNA"/>
</dbReference>